<keyword evidence="10" id="KW-1185">Reference proteome</keyword>
<feature type="transmembrane region" description="Helical" evidence="7">
    <location>
        <begin position="106"/>
        <end position="124"/>
    </location>
</feature>
<dbReference type="SUPFAM" id="SSF103473">
    <property type="entry name" value="MFS general substrate transporter"/>
    <property type="match status" value="1"/>
</dbReference>
<feature type="transmembrane region" description="Helical" evidence="7">
    <location>
        <begin position="53"/>
        <end position="76"/>
    </location>
</feature>
<feature type="domain" description="Major facilitator superfamily (MFS) profile" evidence="8">
    <location>
        <begin position="17"/>
        <end position="397"/>
    </location>
</feature>
<dbReference type="Proteomes" id="UP001596087">
    <property type="component" value="Unassembled WGS sequence"/>
</dbReference>
<reference evidence="10" key="1">
    <citation type="journal article" date="2019" name="Int. J. Syst. Evol. Microbiol.">
        <title>The Global Catalogue of Microorganisms (GCM) 10K type strain sequencing project: providing services to taxonomists for standard genome sequencing and annotation.</title>
        <authorList>
            <consortium name="The Broad Institute Genomics Platform"/>
            <consortium name="The Broad Institute Genome Sequencing Center for Infectious Disease"/>
            <person name="Wu L."/>
            <person name="Ma J."/>
        </authorList>
    </citation>
    <scope>NUCLEOTIDE SEQUENCE [LARGE SCALE GENOMIC DNA]</scope>
    <source>
        <strain evidence="10">DFY41</strain>
    </source>
</reference>
<keyword evidence="5 7" id="KW-1133">Transmembrane helix</keyword>
<evidence type="ECO:0000259" key="8">
    <source>
        <dbReference type="PROSITE" id="PS50850"/>
    </source>
</evidence>
<evidence type="ECO:0000256" key="6">
    <source>
        <dbReference type="ARBA" id="ARBA00023136"/>
    </source>
</evidence>
<evidence type="ECO:0000256" key="2">
    <source>
        <dbReference type="ARBA" id="ARBA00022448"/>
    </source>
</evidence>
<evidence type="ECO:0000256" key="7">
    <source>
        <dbReference type="SAM" id="Phobius"/>
    </source>
</evidence>
<dbReference type="InterPro" id="IPR020846">
    <property type="entry name" value="MFS_dom"/>
</dbReference>
<dbReference type="InterPro" id="IPR036259">
    <property type="entry name" value="MFS_trans_sf"/>
</dbReference>
<dbReference type="Pfam" id="PF07690">
    <property type="entry name" value="MFS_1"/>
    <property type="match status" value="1"/>
</dbReference>
<feature type="transmembrane region" description="Helical" evidence="7">
    <location>
        <begin position="145"/>
        <end position="165"/>
    </location>
</feature>
<organism evidence="9 10">
    <name type="scientific">Nocardioides taihuensis</name>
    <dbReference type="NCBI Taxonomy" id="1835606"/>
    <lineage>
        <taxon>Bacteria</taxon>
        <taxon>Bacillati</taxon>
        <taxon>Actinomycetota</taxon>
        <taxon>Actinomycetes</taxon>
        <taxon>Propionibacteriales</taxon>
        <taxon>Nocardioidaceae</taxon>
        <taxon>Nocardioides</taxon>
    </lineage>
</organism>
<evidence type="ECO:0000256" key="4">
    <source>
        <dbReference type="ARBA" id="ARBA00022692"/>
    </source>
</evidence>
<dbReference type="PROSITE" id="PS50850">
    <property type="entry name" value="MFS"/>
    <property type="match status" value="1"/>
</dbReference>
<feature type="transmembrane region" description="Helical" evidence="7">
    <location>
        <begin position="220"/>
        <end position="244"/>
    </location>
</feature>
<evidence type="ECO:0000256" key="3">
    <source>
        <dbReference type="ARBA" id="ARBA00022475"/>
    </source>
</evidence>
<evidence type="ECO:0000313" key="10">
    <source>
        <dbReference type="Proteomes" id="UP001596087"/>
    </source>
</evidence>
<keyword evidence="6 7" id="KW-0472">Membrane</keyword>
<keyword evidence="3" id="KW-1003">Cell membrane</keyword>
<dbReference type="EMBL" id="JBHSKD010000019">
    <property type="protein sequence ID" value="MFC5178080.1"/>
    <property type="molecule type" value="Genomic_DNA"/>
</dbReference>
<feature type="transmembrane region" description="Helical" evidence="7">
    <location>
        <begin position="309"/>
        <end position="332"/>
    </location>
</feature>
<feature type="transmembrane region" description="Helical" evidence="7">
    <location>
        <begin position="250"/>
        <end position="271"/>
    </location>
</feature>
<protein>
    <submittedName>
        <fullName evidence="9">MFS transporter</fullName>
    </submittedName>
</protein>
<feature type="transmembrane region" description="Helical" evidence="7">
    <location>
        <begin position="171"/>
        <end position="190"/>
    </location>
</feature>
<feature type="transmembrane region" description="Helical" evidence="7">
    <location>
        <begin position="283"/>
        <end position="303"/>
    </location>
</feature>
<evidence type="ECO:0000256" key="1">
    <source>
        <dbReference type="ARBA" id="ARBA00004651"/>
    </source>
</evidence>
<dbReference type="PANTHER" id="PTHR23517">
    <property type="entry name" value="RESISTANCE PROTEIN MDTM, PUTATIVE-RELATED-RELATED"/>
    <property type="match status" value="1"/>
</dbReference>
<comment type="caution">
    <text evidence="9">The sequence shown here is derived from an EMBL/GenBank/DDBJ whole genome shotgun (WGS) entry which is preliminary data.</text>
</comment>
<feature type="transmembrane region" description="Helical" evidence="7">
    <location>
        <begin position="21"/>
        <end position="41"/>
    </location>
</feature>
<feature type="transmembrane region" description="Helical" evidence="7">
    <location>
        <begin position="371"/>
        <end position="392"/>
    </location>
</feature>
<accession>A0ABW0BLX6</accession>
<keyword evidence="4 7" id="KW-0812">Transmembrane</keyword>
<dbReference type="RefSeq" id="WP_378591604.1">
    <property type="nucleotide sequence ID" value="NZ_JBHSKD010000019.1"/>
</dbReference>
<evidence type="ECO:0000313" key="9">
    <source>
        <dbReference type="EMBL" id="MFC5178080.1"/>
    </source>
</evidence>
<comment type="subcellular location">
    <subcellularLocation>
        <location evidence="1">Cell membrane</location>
        <topology evidence="1">Multi-pass membrane protein</topology>
    </subcellularLocation>
</comment>
<dbReference type="InterPro" id="IPR050171">
    <property type="entry name" value="MFS_Transporters"/>
</dbReference>
<name>A0ABW0BLX6_9ACTN</name>
<dbReference type="Gene3D" id="1.20.1250.20">
    <property type="entry name" value="MFS general substrate transporter like domains"/>
    <property type="match status" value="2"/>
</dbReference>
<proteinExistence type="predicted"/>
<gene>
    <name evidence="9" type="ORF">ACFPGP_15465</name>
</gene>
<sequence>MTRGTDATETGFRLRDIALPAYGPTVVNCIGQGAVLPVLAIRAVDLGADASTAALVVAVLGVGTLLASLPAGAAVARVGERRALFVAGLVEATALVASAATDSVVGLALATATAGAAWAVFLIARQAFIIDAVPPAYRARALSTLGGSARVGVFVGPIVGAGLIHLSGLPAVFVLAAGCSVASALLALAMPDLSSESRLEQGRAGHASVWSVLGRHRRTLLTLGTAVVVISGSRSVRVGLLPLWAHHVGLSASTTSLIFGLAAAIEIVFFYPGGWLMDHHGRALVAVPVVLAVAVGCLVLPLTSSAVGVAGVMALIAIGNGLGAGIVMTLGADTAPSVGRAQYLGGWRLCGDVGGTSGPLLVGALAAAAPLAVASVVVGVLGLFGSAWVGLWTHRLDVARARSLSRR</sequence>
<keyword evidence="2" id="KW-0813">Transport</keyword>
<evidence type="ECO:0000256" key="5">
    <source>
        <dbReference type="ARBA" id="ARBA00022989"/>
    </source>
</evidence>
<dbReference type="InterPro" id="IPR011701">
    <property type="entry name" value="MFS"/>
</dbReference>